<dbReference type="PROSITE" id="PS01131">
    <property type="entry name" value="RRNA_A_DIMETH"/>
    <property type="match status" value="1"/>
</dbReference>
<evidence type="ECO:0000256" key="4">
    <source>
        <dbReference type="ARBA" id="ARBA00022884"/>
    </source>
</evidence>
<dbReference type="InterPro" id="IPR020598">
    <property type="entry name" value="rRNA_Ade_methylase_Trfase_N"/>
</dbReference>
<dbReference type="RefSeq" id="WP_330159488.1">
    <property type="nucleotide sequence ID" value="NZ_BAAAJA010000008.1"/>
</dbReference>
<dbReference type="InterPro" id="IPR001737">
    <property type="entry name" value="KsgA/Erm"/>
</dbReference>
<reference evidence="7 8" key="1">
    <citation type="submission" date="2023-07" db="EMBL/GenBank/DDBJ databases">
        <authorList>
            <person name="Girao M."/>
            <person name="Carvalho M.F."/>
        </authorList>
    </citation>
    <scope>NUCLEOTIDE SEQUENCE [LARGE SCALE GENOMIC DNA]</scope>
    <source>
        <strain evidence="7 8">66/93</strain>
    </source>
</reference>
<sequence length="269" mass="29983">MARTERPSRTNARDNRRRLSQNFLADPGAARHVVRVSGVGPRDLVVEVGPGEGAITRFLAPAARRVLAYELDPRLAERLAARYRDPERGVRVTRADFTRVRPPREDFAVVGNIPYARTADIVRWCLAAPHLTSATLVTQLEYARKRTGGFGRWSLLTVSTWPEWSWALAGRIDRHRFRPVPRVDAGLLVLRRRRTPLVDPGRMGGYRRMVELGFGGAGGSLGASLRRAHPARRVDRALDAAGVARGTPVGHVSPDQWLEVFDVLDPRGR</sequence>
<keyword evidence="4 5" id="KW-0694">RNA-binding</keyword>
<feature type="binding site" evidence="5">
    <location>
        <position position="96"/>
    </location>
    <ligand>
        <name>S-adenosyl-L-methionine</name>
        <dbReference type="ChEBI" id="CHEBI:59789"/>
    </ligand>
</feature>
<dbReference type="Gene3D" id="1.10.8.100">
    <property type="entry name" value="Ribosomal RNA adenine dimethylase-like, domain 2"/>
    <property type="match status" value="1"/>
</dbReference>
<dbReference type="Gene3D" id="3.40.50.150">
    <property type="entry name" value="Vaccinia Virus protein VP39"/>
    <property type="match status" value="1"/>
</dbReference>
<dbReference type="PANTHER" id="PTHR11727:SF7">
    <property type="entry name" value="DIMETHYLADENOSINE TRANSFERASE-RELATED"/>
    <property type="match status" value="1"/>
</dbReference>
<dbReference type="PROSITE" id="PS51689">
    <property type="entry name" value="SAM_RNA_A_N6_MT"/>
    <property type="match status" value="1"/>
</dbReference>
<keyword evidence="3 5" id="KW-0949">S-adenosyl-L-methionine</keyword>
<evidence type="ECO:0000256" key="5">
    <source>
        <dbReference type="PROSITE-ProRule" id="PRU01026"/>
    </source>
</evidence>
<dbReference type="NCBIfam" id="NF000499">
    <property type="entry name" value="Erm23S_rRNA_broad"/>
    <property type="match status" value="1"/>
</dbReference>
<proteinExistence type="inferred from homology"/>
<dbReference type="InterPro" id="IPR020596">
    <property type="entry name" value="rRNA_Ade_Mease_Trfase_CS"/>
</dbReference>
<dbReference type="CDD" id="cd02440">
    <property type="entry name" value="AdoMet_MTases"/>
    <property type="match status" value="1"/>
</dbReference>
<evidence type="ECO:0000256" key="1">
    <source>
        <dbReference type="ARBA" id="ARBA00022603"/>
    </source>
</evidence>
<dbReference type="Proteomes" id="UP001348641">
    <property type="component" value="Unassembled WGS sequence"/>
</dbReference>
<feature type="binding site" evidence="5">
    <location>
        <position position="112"/>
    </location>
    <ligand>
        <name>S-adenosyl-L-methionine</name>
        <dbReference type="ChEBI" id="CHEBI:59789"/>
    </ligand>
</feature>
<dbReference type="SUPFAM" id="SSF53335">
    <property type="entry name" value="S-adenosyl-L-methionine-dependent methyltransferases"/>
    <property type="match status" value="1"/>
</dbReference>
<feature type="domain" description="Ribosomal RNA adenine methylase transferase N-terminal" evidence="6">
    <location>
        <begin position="29"/>
        <end position="194"/>
    </location>
</feature>
<organism evidence="7 8">
    <name type="scientific">Nocardiopsis tropica</name>
    <dbReference type="NCBI Taxonomy" id="109330"/>
    <lineage>
        <taxon>Bacteria</taxon>
        <taxon>Bacillati</taxon>
        <taxon>Actinomycetota</taxon>
        <taxon>Actinomycetes</taxon>
        <taxon>Streptosporangiales</taxon>
        <taxon>Nocardiopsidaceae</taxon>
        <taxon>Nocardiopsis</taxon>
    </lineage>
</organism>
<comment type="caution">
    <text evidence="7">The sequence shown here is derived from an EMBL/GenBank/DDBJ whole genome shotgun (WGS) entry which is preliminary data.</text>
</comment>
<feature type="binding site" evidence="5">
    <location>
        <position position="49"/>
    </location>
    <ligand>
        <name>S-adenosyl-L-methionine</name>
        <dbReference type="ChEBI" id="CHEBI:59789"/>
    </ligand>
</feature>
<comment type="similarity">
    <text evidence="5">Belongs to the class I-like SAM-binding methyltransferase superfamily. rRNA adenine N(6)-methyltransferase family.</text>
</comment>
<name>A0ABU7KT35_9ACTN</name>
<feature type="binding site" evidence="5">
    <location>
        <position position="24"/>
    </location>
    <ligand>
        <name>S-adenosyl-L-methionine</name>
        <dbReference type="ChEBI" id="CHEBI:59789"/>
    </ligand>
</feature>
<feature type="binding site" evidence="5">
    <location>
        <position position="22"/>
    </location>
    <ligand>
        <name>S-adenosyl-L-methionine</name>
        <dbReference type="ChEBI" id="CHEBI:59789"/>
    </ligand>
</feature>
<dbReference type="Pfam" id="PF00398">
    <property type="entry name" value="RrnaAD"/>
    <property type="match status" value="1"/>
</dbReference>
<dbReference type="EMBL" id="JAUUCC010000047">
    <property type="protein sequence ID" value="MEE2052459.1"/>
    <property type="molecule type" value="Genomic_DNA"/>
</dbReference>
<dbReference type="NCBIfam" id="NF000337">
    <property type="entry name" value="erm_SHROVE"/>
    <property type="match status" value="1"/>
</dbReference>
<evidence type="ECO:0000259" key="6">
    <source>
        <dbReference type="SMART" id="SM00650"/>
    </source>
</evidence>
<feature type="binding site" evidence="5">
    <location>
        <position position="70"/>
    </location>
    <ligand>
        <name>S-adenosyl-L-methionine</name>
        <dbReference type="ChEBI" id="CHEBI:59789"/>
    </ligand>
</feature>
<dbReference type="InterPro" id="IPR029063">
    <property type="entry name" value="SAM-dependent_MTases_sf"/>
</dbReference>
<dbReference type="InterPro" id="IPR023165">
    <property type="entry name" value="rRNA_Ade_diMease-like_C"/>
</dbReference>
<protein>
    <submittedName>
        <fullName evidence="7">ErmE/ErmH/ErmO/ErmR family 23S rRNA (Adenine(2058)-N(6))-methyltransferase</fullName>
    </submittedName>
</protein>
<evidence type="ECO:0000256" key="2">
    <source>
        <dbReference type="ARBA" id="ARBA00022679"/>
    </source>
</evidence>
<keyword evidence="1 5" id="KW-0489">Methyltransferase</keyword>
<gene>
    <name evidence="7" type="primary">erm</name>
    <name evidence="7" type="ORF">Q8A49_18325</name>
</gene>
<accession>A0ABU7KT35</accession>
<evidence type="ECO:0000313" key="8">
    <source>
        <dbReference type="Proteomes" id="UP001348641"/>
    </source>
</evidence>
<dbReference type="PANTHER" id="PTHR11727">
    <property type="entry name" value="DIMETHYLADENOSINE TRANSFERASE"/>
    <property type="match status" value="1"/>
</dbReference>
<dbReference type="SMART" id="SM00650">
    <property type="entry name" value="rADc"/>
    <property type="match status" value="1"/>
</dbReference>
<evidence type="ECO:0000313" key="7">
    <source>
        <dbReference type="EMBL" id="MEE2052459.1"/>
    </source>
</evidence>
<keyword evidence="2 5" id="KW-0808">Transferase</keyword>
<evidence type="ECO:0000256" key="3">
    <source>
        <dbReference type="ARBA" id="ARBA00022691"/>
    </source>
</evidence>